<name>A0A1E8GRG4_9LACT</name>
<dbReference type="EMBL" id="MKIR01000002">
    <property type="protein sequence ID" value="OFI50223.1"/>
    <property type="molecule type" value="Genomic_DNA"/>
</dbReference>
<organism evidence="1 2">
    <name type="scientific">Floricoccus tropicus</name>
    <dbReference type="NCBI Taxonomy" id="1859473"/>
    <lineage>
        <taxon>Bacteria</taxon>
        <taxon>Bacillati</taxon>
        <taxon>Bacillota</taxon>
        <taxon>Bacilli</taxon>
        <taxon>Lactobacillales</taxon>
        <taxon>Streptococcaceae</taxon>
        <taxon>Floricoccus</taxon>
    </lineage>
</organism>
<evidence type="ECO:0000313" key="2">
    <source>
        <dbReference type="Proteomes" id="UP000178622"/>
    </source>
</evidence>
<accession>A0A1E8GRG4</accession>
<evidence type="ECO:0000313" key="1">
    <source>
        <dbReference type="EMBL" id="OFI50223.1"/>
    </source>
</evidence>
<reference evidence="2" key="1">
    <citation type="submission" date="2016-09" db="EMBL/GenBank/DDBJ databases">
        <title>Draft genome sequence of a novel species of the family Streptococcaceae isolated from flowers.</title>
        <authorList>
            <person name="Chuah L.-O."/>
            <person name="Yap K.-P."/>
            <person name="Thong K.L."/>
            <person name="Liong M.T."/>
            <person name="Ahmad R."/>
            <person name="Rusul G."/>
        </authorList>
    </citation>
    <scope>NUCLEOTIDE SEQUENCE [LARGE SCALE GENOMIC DNA]</scope>
    <source>
        <strain evidence="2">DF1</strain>
    </source>
</reference>
<dbReference type="SUPFAM" id="SSF52467">
    <property type="entry name" value="DHS-like NAD/FAD-binding domain"/>
    <property type="match status" value="1"/>
</dbReference>
<dbReference type="Gene3D" id="3.40.50.1220">
    <property type="entry name" value="TPP-binding domain"/>
    <property type="match status" value="1"/>
</dbReference>
<dbReference type="OrthoDB" id="5521101at2"/>
<dbReference type="RefSeq" id="WP_070791444.1">
    <property type="nucleotide sequence ID" value="NZ_MKIR01000002.1"/>
</dbReference>
<dbReference type="Pfam" id="PF13289">
    <property type="entry name" value="SIR2_2"/>
    <property type="match status" value="1"/>
</dbReference>
<dbReference type="InterPro" id="IPR029035">
    <property type="entry name" value="DHS-like_NAD/FAD-binding_dom"/>
</dbReference>
<keyword evidence="2" id="KW-1185">Reference proteome</keyword>
<gene>
    <name evidence="1" type="ORF">BG261_08870</name>
</gene>
<protein>
    <submittedName>
        <fullName evidence="1">Uncharacterized protein</fullName>
    </submittedName>
</protein>
<dbReference type="Proteomes" id="UP000178622">
    <property type="component" value="Unassembled WGS sequence"/>
</dbReference>
<sequence length="409" mass="47700">MEVRKNDLNCSCQECSTYPSFIMPEEIIFKAQEKQLVLFCGAGISTESHKVFPSTLYDEVLEYLQKDYAYKANNPSFSILMSEFCKTVPSGREELIRIIEDRFERISLFQELYDSATIFHREVAKIDNLATVITSNWDDYFETECHMKPILDGFENIEIENQDSSKKVYKIHGSVNIPDSIIASQDDYKNCYKRLSTENYGKEIQKLFKENCVVFIGFSFGDEDLDKLLEVFGLKMEHNEGTDSKYYIVNIDQSMLKYQSKNIESIITDGYFFIHSLRKIMESRGYIAEEKQTLVEEISNQLLSLKNIDLNDITSCAHIEGMISVYENYEVRSSDLDYKIKHAGARYEEMQENNSYDRYYQLGILDGLLNLKTLLENKNKSLIPPYIYDDMYFESIENLEMSKNSKNQL</sequence>
<dbReference type="STRING" id="1859473.BG261_08870"/>
<dbReference type="AlphaFoldDB" id="A0A1E8GRG4"/>
<proteinExistence type="predicted"/>
<comment type="caution">
    <text evidence="1">The sequence shown here is derived from an EMBL/GenBank/DDBJ whole genome shotgun (WGS) entry which is preliminary data.</text>
</comment>